<accession>A0A2P2PZ04</accession>
<name>A0A2P2PZ04_RHIMU</name>
<proteinExistence type="predicted"/>
<dbReference type="EMBL" id="GGEC01079415">
    <property type="protein sequence ID" value="MBX59899.1"/>
    <property type="molecule type" value="Transcribed_RNA"/>
</dbReference>
<organism evidence="1">
    <name type="scientific">Rhizophora mucronata</name>
    <name type="common">Asiatic mangrove</name>
    <dbReference type="NCBI Taxonomy" id="61149"/>
    <lineage>
        <taxon>Eukaryota</taxon>
        <taxon>Viridiplantae</taxon>
        <taxon>Streptophyta</taxon>
        <taxon>Embryophyta</taxon>
        <taxon>Tracheophyta</taxon>
        <taxon>Spermatophyta</taxon>
        <taxon>Magnoliopsida</taxon>
        <taxon>eudicotyledons</taxon>
        <taxon>Gunneridae</taxon>
        <taxon>Pentapetalae</taxon>
        <taxon>rosids</taxon>
        <taxon>fabids</taxon>
        <taxon>Malpighiales</taxon>
        <taxon>Rhizophoraceae</taxon>
        <taxon>Rhizophora</taxon>
    </lineage>
</organism>
<sequence length="21" mass="2588">MNFCLLKFVKFVSKQYFLKTC</sequence>
<dbReference type="AlphaFoldDB" id="A0A2P2PZ04"/>
<protein>
    <submittedName>
        <fullName evidence="1">Uncharacterized protein</fullName>
    </submittedName>
</protein>
<reference evidence="1" key="1">
    <citation type="submission" date="2018-02" db="EMBL/GenBank/DDBJ databases">
        <title>Rhizophora mucronata_Transcriptome.</title>
        <authorList>
            <person name="Meera S.P."/>
            <person name="Sreeshan A."/>
            <person name="Augustine A."/>
        </authorList>
    </citation>
    <scope>NUCLEOTIDE SEQUENCE</scope>
    <source>
        <tissue evidence="1">Leaf</tissue>
    </source>
</reference>
<evidence type="ECO:0000313" key="1">
    <source>
        <dbReference type="EMBL" id="MBX59899.1"/>
    </source>
</evidence>